<feature type="domain" description="RNA polymerase sigma-70 region 2" evidence="7">
    <location>
        <begin position="28"/>
        <end position="92"/>
    </location>
</feature>
<evidence type="ECO:0000256" key="1">
    <source>
        <dbReference type="ARBA" id="ARBA00010641"/>
    </source>
</evidence>
<keyword evidence="3 6" id="KW-0731">Sigma factor</keyword>
<dbReference type="InterPro" id="IPR014284">
    <property type="entry name" value="RNA_pol_sigma-70_dom"/>
</dbReference>
<dbReference type="Gene3D" id="1.10.10.10">
    <property type="entry name" value="Winged helix-like DNA-binding domain superfamily/Winged helix DNA-binding domain"/>
    <property type="match status" value="1"/>
</dbReference>
<dbReference type="Pfam" id="PF08281">
    <property type="entry name" value="Sigma70_r4_2"/>
    <property type="match status" value="1"/>
</dbReference>
<dbReference type="InterPro" id="IPR013324">
    <property type="entry name" value="RNA_pol_sigma_r3/r4-like"/>
</dbReference>
<dbReference type="SUPFAM" id="SSF88659">
    <property type="entry name" value="Sigma3 and sigma4 domains of RNA polymerase sigma factors"/>
    <property type="match status" value="1"/>
</dbReference>
<sequence>MSEALDDEITKLALAAGRGDRAAANAFIRGTQRDVYRFLVYLAGRNEAEDLTQETFVRAFAGVHRFTARSNARTWLLSIARRVVVDYFRAANARPRIASEHDWQAAAELALSPNLPGIDDTVTLGLAVRALTEDRRDAFVLTQVLGLGYAEAAEVCGCPVGTIRSRVARARRDLVELLGLTQRSSPTR</sequence>
<dbReference type="CDD" id="cd06171">
    <property type="entry name" value="Sigma70_r4"/>
    <property type="match status" value="1"/>
</dbReference>
<dbReference type="EMBL" id="SOCP01000004">
    <property type="protein sequence ID" value="TDV53621.1"/>
    <property type="molecule type" value="Genomic_DNA"/>
</dbReference>
<name>A0A4V3FU28_9PSEU</name>
<dbReference type="AlphaFoldDB" id="A0A4V3FU28"/>
<evidence type="ECO:0000256" key="3">
    <source>
        <dbReference type="ARBA" id="ARBA00023082"/>
    </source>
</evidence>
<evidence type="ECO:0000256" key="6">
    <source>
        <dbReference type="RuleBase" id="RU000716"/>
    </source>
</evidence>
<dbReference type="InterPro" id="IPR007627">
    <property type="entry name" value="RNA_pol_sigma70_r2"/>
</dbReference>
<evidence type="ECO:0000256" key="4">
    <source>
        <dbReference type="ARBA" id="ARBA00023125"/>
    </source>
</evidence>
<feature type="domain" description="RNA polymerase sigma factor 70 region 4 type 2" evidence="8">
    <location>
        <begin position="125"/>
        <end position="174"/>
    </location>
</feature>
<reference evidence="9 10" key="1">
    <citation type="submission" date="2019-03" db="EMBL/GenBank/DDBJ databases">
        <title>Genomic Encyclopedia of Archaeal and Bacterial Type Strains, Phase II (KMG-II): from individual species to whole genera.</title>
        <authorList>
            <person name="Goeker M."/>
        </authorList>
    </citation>
    <scope>NUCLEOTIDE SEQUENCE [LARGE SCALE GENOMIC DNA]</scope>
    <source>
        <strain evidence="9 10">DSM 45499</strain>
    </source>
</reference>
<dbReference type="SUPFAM" id="SSF88946">
    <property type="entry name" value="Sigma2 domain of RNA polymerase sigma factors"/>
    <property type="match status" value="1"/>
</dbReference>
<dbReference type="GO" id="GO:0016987">
    <property type="term" value="F:sigma factor activity"/>
    <property type="evidence" value="ECO:0007669"/>
    <property type="project" value="UniProtKB-KW"/>
</dbReference>
<evidence type="ECO:0000256" key="2">
    <source>
        <dbReference type="ARBA" id="ARBA00023015"/>
    </source>
</evidence>
<keyword evidence="10" id="KW-1185">Reference proteome</keyword>
<keyword evidence="2 6" id="KW-0805">Transcription regulation</keyword>
<dbReference type="InterPro" id="IPR036388">
    <property type="entry name" value="WH-like_DNA-bd_sf"/>
</dbReference>
<dbReference type="InterPro" id="IPR039425">
    <property type="entry name" value="RNA_pol_sigma-70-like"/>
</dbReference>
<gene>
    <name evidence="9" type="ORF">CLV71_10489</name>
</gene>
<evidence type="ECO:0000256" key="5">
    <source>
        <dbReference type="ARBA" id="ARBA00023163"/>
    </source>
</evidence>
<protein>
    <recommendedName>
        <fullName evidence="6">RNA polymerase sigma factor</fullName>
    </recommendedName>
</protein>
<dbReference type="PROSITE" id="PS01063">
    <property type="entry name" value="SIGMA70_ECF"/>
    <property type="match status" value="1"/>
</dbReference>
<organism evidence="9 10">
    <name type="scientific">Actinophytocola oryzae</name>
    <dbReference type="NCBI Taxonomy" id="502181"/>
    <lineage>
        <taxon>Bacteria</taxon>
        <taxon>Bacillati</taxon>
        <taxon>Actinomycetota</taxon>
        <taxon>Actinomycetes</taxon>
        <taxon>Pseudonocardiales</taxon>
        <taxon>Pseudonocardiaceae</taxon>
    </lineage>
</organism>
<dbReference type="GO" id="GO:0006352">
    <property type="term" value="P:DNA-templated transcription initiation"/>
    <property type="evidence" value="ECO:0007669"/>
    <property type="project" value="InterPro"/>
</dbReference>
<dbReference type="Gene3D" id="1.10.1740.10">
    <property type="match status" value="1"/>
</dbReference>
<dbReference type="Proteomes" id="UP000294927">
    <property type="component" value="Unassembled WGS sequence"/>
</dbReference>
<proteinExistence type="inferred from homology"/>
<accession>A0A4V3FU28</accession>
<dbReference type="OrthoDB" id="3821507at2"/>
<dbReference type="PANTHER" id="PTHR43133">
    <property type="entry name" value="RNA POLYMERASE ECF-TYPE SIGMA FACTO"/>
    <property type="match status" value="1"/>
</dbReference>
<dbReference type="Pfam" id="PF04542">
    <property type="entry name" value="Sigma70_r2"/>
    <property type="match status" value="1"/>
</dbReference>
<comment type="caution">
    <text evidence="9">The sequence shown here is derived from an EMBL/GenBank/DDBJ whole genome shotgun (WGS) entry which is preliminary data.</text>
</comment>
<dbReference type="InterPro" id="IPR013249">
    <property type="entry name" value="RNA_pol_sigma70_r4_t2"/>
</dbReference>
<evidence type="ECO:0000259" key="7">
    <source>
        <dbReference type="Pfam" id="PF04542"/>
    </source>
</evidence>
<evidence type="ECO:0000259" key="8">
    <source>
        <dbReference type="Pfam" id="PF08281"/>
    </source>
</evidence>
<dbReference type="RefSeq" id="WP_133902666.1">
    <property type="nucleotide sequence ID" value="NZ_SOCP01000004.1"/>
</dbReference>
<dbReference type="GO" id="GO:0003677">
    <property type="term" value="F:DNA binding"/>
    <property type="evidence" value="ECO:0007669"/>
    <property type="project" value="UniProtKB-KW"/>
</dbReference>
<evidence type="ECO:0000313" key="9">
    <source>
        <dbReference type="EMBL" id="TDV53621.1"/>
    </source>
</evidence>
<dbReference type="NCBIfam" id="TIGR02937">
    <property type="entry name" value="sigma70-ECF"/>
    <property type="match status" value="1"/>
</dbReference>
<evidence type="ECO:0000313" key="10">
    <source>
        <dbReference type="Proteomes" id="UP000294927"/>
    </source>
</evidence>
<comment type="similarity">
    <text evidence="1 6">Belongs to the sigma-70 factor family. ECF subfamily.</text>
</comment>
<dbReference type="InterPro" id="IPR013325">
    <property type="entry name" value="RNA_pol_sigma_r2"/>
</dbReference>
<dbReference type="InterPro" id="IPR000838">
    <property type="entry name" value="RNA_pol_sigma70_ECF_CS"/>
</dbReference>
<keyword evidence="4 6" id="KW-0238">DNA-binding</keyword>
<keyword evidence="5 6" id="KW-0804">Transcription</keyword>
<dbReference type="GO" id="GO:0006950">
    <property type="term" value="P:response to stress"/>
    <property type="evidence" value="ECO:0007669"/>
    <property type="project" value="UniProtKB-ARBA"/>
</dbReference>
<dbReference type="PANTHER" id="PTHR43133:SF61">
    <property type="entry name" value="ECF RNA POLYMERASE SIGMA FACTOR SIGC"/>
    <property type="match status" value="1"/>
</dbReference>